<gene>
    <name evidence="1" type="ORF">D9C73_000894</name>
</gene>
<evidence type="ECO:0000313" key="2">
    <source>
        <dbReference type="Proteomes" id="UP000298787"/>
    </source>
</evidence>
<keyword evidence="2" id="KW-1185">Reference proteome</keyword>
<sequence length="155" mass="16974">MLKHPAVSQRPTLAVRGEVITMTASSQDSIPSSMASLFLLLLLPAAFTQNFAVPTIPTASLFDPLTQPECMKKEHPKVSIQALSPWISTFSHPGVRDYSQLTLDLTRNELIVGASCLMMTSPQVAVLLCDMMVCLFRTKDLFTRCEASIQADNST</sequence>
<dbReference type="EMBL" id="CM014079">
    <property type="protein sequence ID" value="TKS67782.1"/>
    <property type="molecule type" value="Genomic_DNA"/>
</dbReference>
<reference evidence="1 2" key="1">
    <citation type="submission" date="2019-01" db="EMBL/GenBank/DDBJ databases">
        <title>Genome Assembly of Collichthys lucidus.</title>
        <authorList>
            <person name="Cai M."/>
            <person name="Xiao S."/>
        </authorList>
    </citation>
    <scope>NUCLEOTIDE SEQUENCE [LARGE SCALE GENOMIC DNA]</scope>
    <source>
        <strain evidence="1">JT15FE1705JMU</strain>
        <tissue evidence="1">Muscle</tissue>
    </source>
</reference>
<organism evidence="1 2">
    <name type="scientific">Collichthys lucidus</name>
    <name type="common">Big head croaker</name>
    <name type="synonym">Sciaena lucida</name>
    <dbReference type="NCBI Taxonomy" id="240159"/>
    <lineage>
        <taxon>Eukaryota</taxon>
        <taxon>Metazoa</taxon>
        <taxon>Chordata</taxon>
        <taxon>Craniata</taxon>
        <taxon>Vertebrata</taxon>
        <taxon>Euteleostomi</taxon>
        <taxon>Actinopterygii</taxon>
        <taxon>Neopterygii</taxon>
        <taxon>Teleostei</taxon>
        <taxon>Neoteleostei</taxon>
        <taxon>Acanthomorphata</taxon>
        <taxon>Eupercaria</taxon>
        <taxon>Sciaenidae</taxon>
        <taxon>Collichthys</taxon>
    </lineage>
</organism>
<name>A0A4V6AMA2_COLLU</name>
<dbReference type="Proteomes" id="UP000298787">
    <property type="component" value="Chromosome 2"/>
</dbReference>
<dbReference type="AlphaFoldDB" id="A0A4V6AMA2"/>
<protein>
    <submittedName>
        <fullName evidence="1">Semaphorin-5B Semaphorin-G</fullName>
    </submittedName>
</protein>
<dbReference type="STRING" id="240159.A0A4V6AMA2"/>
<accession>A0A4V6AMA2</accession>
<proteinExistence type="predicted"/>
<evidence type="ECO:0000313" key="1">
    <source>
        <dbReference type="EMBL" id="TKS67782.1"/>
    </source>
</evidence>